<gene>
    <name evidence="2" type="ORF">AB0763_11275</name>
</gene>
<proteinExistence type="predicted"/>
<dbReference type="RefSeq" id="WP_306100589.1">
    <property type="nucleotide sequence ID" value="NZ_CP162601.1"/>
</dbReference>
<dbReference type="KEGG" id="vih:AB0763_11275"/>
<sequence length="169" mass="17571">MTTFELSERLGQALVLNQSTVTTAESCTGGGIASAITDTRGSSAWFERGFITYSNQAKIELLSVSAQTLSTYGAVSEAVAVEMAQGARSAAHADFAVSVSGIAGPDGGSPEKPVGMVCFAIACVSGPVSWTAHFSGNRRQVREAAVHCGLEKLLQVLTRQNGRDSTKAQ</sequence>
<reference evidence="2" key="1">
    <citation type="submission" date="2024-07" db="EMBL/GenBank/DDBJ databases">
        <title>Genome Analysis of a Potential Novel Vibrio Species Secreting pH- and Thermo-stable Alginate Lyase and its Application in Producing Alginate Oligosaccharides.</title>
        <authorList>
            <person name="Huang H."/>
            <person name="Bao K."/>
        </authorList>
    </citation>
    <scope>NUCLEOTIDE SEQUENCE</scope>
    <source>
        <strain evidence="2">HB236076</strain>
    </source>
</reference>
<organism evidence="2">
    <name type="scientific">Vibrio sp. HB236076</name>
    <dbReference type="NCBI Taxonomy" id="3232307"/>
    <lineage>
        <taxon>Bacteria</taxon>
        <taxon>Pseudomonadati</taxon>
        <taxon>Pseudomonadota</taxon>
        <taxon>Gammaproteobacteria</taxon>
        <taxon>Vibrionales</taxon>
        <taxon>Vibrionaceae</taxon>
        <taxon>Vibrio</taxon>
    </lineage>
</organism>
<feature type="domain" description="CinA C-terminal" evidence="1">
    <location>
        <begin position="5"/>
        <end position="157"/>
    </location>
</feature>
<protein>
    <submittedName>
        <fullName evidence="2">CinA family protein</fullName>
    </submittedName>
</protein>
<dbReference type="InterPro" id="IPR008136">
    <property type="entry name" value="CinA_C"/>
</dbReference>
<dbReference type="SUPFAM" id="SSF142433">
    <property type="entry name" value="CinA-like"/>
    <property type="match status" value="1"/>
</dbReference>
<dbReference type="NCBIfam" id="TIGR00199">
    <property type="entry name" value="PncC_domain"/>
    <property type="match status" value="1"/>
</dbReference>
<dbReference type="Pfam" id="PF02464">
    <property type="entry name" value="CinA"/>
    <property type="match status" value="1"/>
</dbReference>
<evidence type="ECO:0000313" key="2">
    <source>
        <dbReference type="EMBL" id="XDK24759.1"/>
    </source>
</evidence>
<dbReference type="InterPro" id="IPR036653">
    <property type="entry name" value="CinA-like_C"/>
</dbReference>
<dbReference type="EMBL" id="CP162601">
    <property type="protein sequence ID" value="XDK24759.1"/>
    <property type="molecule type" value="Genomic_DNA"/>
</dbReference>
<dbReference type="Gene3D" id="3.90.950.20">
    <property type="entry name" value="CinA-like"/>
    <property type="match status" value="1"/>
</dbReference>
<accession>A0AB39HEY8</accession>
<evidence type="ECO:0000259" key="1">
    <source>
        <dbReference type="Pfam" id="PF02464"/>
    </source>
</evidence>
<name>A0AB39HEY8_9VIBR</name>
<dbReference type="AlphaFoldDB" id="A0AB39HEY8"/>